<reference evidence="3 4" key="1">
    <citation type="journal article" date="2021" name="Commun. Biol.">
        <title>The genome of Shorea leprosula (Dipterocarpaceae) highlights the ecological relevance of drought in aseasonal tropical rainforests.</title>
        <authorList>
            <person name="Ng K.K.S."/>
            <person name="Kobayashi M.J."/>
            <person name="Fawcett J.A."/>
            <person name="Hatakeyama M."/>
            <person name="Paape T."/>
            <person name="Ng C.H."/>
            <person name="Ang C.C."/>
            <person name="Tnah L.H."/>
            <person name="Lee C.T."/>
            <person name="Nishiyama T."/>
            <person name="Sese J."/>
            <person name="O'Brien M.J."/>
            <person name="Copetti D."/>
            <person name="Mohd Noor M.I."/>
            <person name="Ong R.C."/>
            <person name="Putra M."/>
            <person name="Sireger I.Z."/>
            <person name="Indrioko S."/>
            <person name="Kosugi Y."/>
            <person name="Izuno A."/>
            <person name="Isagi Y."/>
            <person name="Lee S.L."/>
            <person name="Shimizu K.K."/>
        </authorList>
    </citation>
    <scope>NUCLEOTIDE SEQUENCE [LARGE SCALE GENOMIC DNA]</scope>
    <source>
        <strain evidence="3">214</strain>
    </source>
</reference>
<proteinExistence type="predicted"/>
<feature type="domain" description="Disease resistance protein At4g27190-like leucine-rich repeats" evidence="2">
    <location>
        <begin position="9"/>
        <end position="115"/>
    </location>
</feature>
<accession>A0AAV5MT26</accession>
<organism evidence="3 4">
    <name type="scientific">Rubroshorea leprosula</name>
    <dbReference type="NCBI Taxonomy" id="152421"/>
    <lineage>
        <taxon>Eukaryota</taxon>
        <taxon>Viridiplantae</taxon>
        <taxon>Streptophyta</taxon>
        <taxon>Embryophyta</taxon>
        <taxon>Tracheophyta</taxon>
        <taxon>Spermatophyta</taxon>
        <taxon>Magnoliopsida</taxon>
        <taxon>eudicotyledons</taxon>
        <taxon>Gunneridae</taxon>
        <taxon>Pentapetalae</taxon>
        <taxon>rosids</taxon>
        <taxon>malvids</taxon>
        <taxon>Malvales</taxon>
        <taxon>Dipterocarpaceae</taxon>
        <taxon>Rubroshorea</taxon>
    </lineage>
</organism>
<dbReference type="Pfam" id="PF23247">
    <property type="entry name" value="LRR_RPS2"/>
    <property type="match status" value="1"/>
</dbReference>
<dbReference type="InterPro" id="IPR050905">
    <property type="entry name" value="Plant_NBS-LRR"/>
</dbReference>
<dbReference type="InterPro" id="IPR032675">
    <property type="entry name" value="LRR_dom_sf"/>
</dbReference>
<comment type="caution">
    <text evidence="3">The sequence shown here is derived from an EMBL/GenBank/DDBJ whole genome shotgun (WGS) entry which is preliminary data.</text>
</comment>
<dbReference type="InterPro" id="IPR057135">
    <property type="entry name" value="At4g27190-like_LRR"/>
</dbReference>
<feature type="non-terminal residue" evidence="3">
    <location>
        <position position="1"/>
    </location>
</feature>
<dbReference type="PANTHER" id="PTHR33463">
    <property type="entry name" value="NB-ARC DOMAIN-CONTAINING PROTEIN-RELATED"/>
    <property type="match status" value="1"/>
</dbReference>
<dbReference type="Proteomes" id="UP001054252">
    <property type="component" value="Unassembled WGS sequence"/>
</dbReference>
<dbReference type="AlphaFoldDB" id="A0AAV5MT26"/>
<dbReference type="Gene3D" id="3.80.10.10">
    <property type="entry name" value="Ribonuclease Inhibitor"/>
    <property type="match status" value="1"/>
</dbReference>
<evidence type="ECO:0000313" key="3">
    <source>
        <dbReference type="EMBL" id="GKV52749.1"/>
    </source>
</evidence>
<gene>
    <name evidence="3" type="ORF">SLEP1_g59317</name>
</gene>
<sequence>AMSPPPPPGTFSSLKSIKLWGCGKIKKFIPSWKLVGYLQSLEWIDAQNCEELEEIIASDPEEGGDIINKLILPKLKLLWLHKLPALKSVCSRSAVMVCDSLESITIWNCEGLRRIPLFLPLVDNAQPSPPPSLKNITLFPPERWESLEWDHPNAKEVLRPMV</sequence>
<evidence type="ECO:0000313" key="4">
    <source>
        <dbReference type="Proteomes" id="UP001054252"/>
    </source>
</evidence>
<dbReference type="PANTHER" id="PTHR33463:SF217">
    <property type="entry name" value="DISEASE RESISTANCE PROTEIN RPS2-LIKE"/>
    <property type="match status" value="1"/>
</dbReference>
<name>A0AAV5MT26_9ROSI</name>
<evidence type="ECO:0000259" key="2">
    <source>
        <dbReference type="Pfam" id="PF23247"/>
    </source>
</evidence>
<protein>
    <recommendedName>
        <fullName evidence="2">Disease resistance protein At4g27190-like leucine-rich repeats domain-containing protein</fullName>
    </recommendedName>
</protein>
<dbReference type="SUPFAM" id="SSF52058">
    <property type="entry name" value="L domain-like"/>
    <property type="match status" value="1"/>
</dbReference>
<keyword evidence="4" id="KW-1185">Reference proteome</keyword>
<evidence type="ECO:0000256" key="1">
    <source>
        <dbReference type="ARBA" id="ARBA00022821"/>
    </source>
</evidence>
<dbReference type="EMBL" id="BPVZ01000838">
    <property type="protein sequence ID" value="GKV52749.1"/>
    <property type="molecule type" value="Genomic_DNA"/>
</dbReference>
<keyword evidence="1" id="KW-0611">Plant defense</keyword>